<evidence type="ECO:0000313" key="2">
    <source>
        <dbReference type="Proteomes" id="UP001211907"/>
    </source>
</evidence>
<proteinExistence type="predicted"/>
<evidence type="ECO:0000313" key="1">
    <source>
        <dbReference type="EMBL" id="KAJ3124129.1"/>
    </source>
</evidence>
<reference evidence="1" key="1">
    <citation type="submission" date="2020-05" db="EMBL/GenBank/DDBJ databases">
        <title>Phylogenomic resolution of chytrid fungi.</title>
        <authorList>
            <person name="Stajich J.E."/>
            <person name="Amses K."/>
            <person name="Simmons R."/>
            <person name="Seto K."/>
            <person name="Myers J."/>
            <person name="Bonds A."/>
            <person name="Quandt C.A."/>
            <person name="Barry K."/>
            <person name="Liu P."/>
            <person name="Grigoriev I."/>
            <person name="Longcore J.E."/>
            <person name="James T.Y."/>
        </authorList>
    </citation>
    <scope>NUCLEOTIDE SEQUENCE</scope>
    <source>
        <strain evidence="1">JEL0513</strain>
    </source>
</reference>
<accession>A0AAD5XGN7</accession>
<dbReference type="EMBL" id="JADGJH010000692">
    <property type="protein sequence ID" value="KAJ3124129.1"/>
    <property type="molecule type" value="Genomic_DNA"/>
</dbReference>
<organism evidence="1 2">
    <name type="scientific">Physocladia obscura</name>
    <dbReference type="NCBI Taxonomy" id="109957"/>
    <lineage>
        <taxon>Eukaryota</taxon>
        <taxon>Fungi</taxon>
        <taxon>Fungi incertae sedis</taxon>
        <taxon>Chytridiomycota</taxon>
        <taxon>Chytridiomycota incertae sedis</taxon>
        <taxon>Chytridiomycetes</taxon>
        <taxon>Chytridiales</taxon>
        <taxon>Chytriomycetaceae</taxon>
        <taxon>Physocladia</taxon>
    </lineage>
</organism>
<name>A0AAD5XGN7_9FUNG</name>
<gene>
    <name evidence="1" type="ORF">HK100_011353</name>
</gene>
<protein>
    <submittedName>
        <fullName evidence="1">Uncharacterized protein</fullName>
    </submittedName>
</protein>
<keyword evidence="2" id="KW-1185">Reference proteome</keyword>
<dbReference type="AlphaFoldDB" id="A0AAD5XGN7"/>
<comment type="caution">
    <text evidence="1">The sequence shown here is derived from an EMBL/GenBank/DDBJ whole genome shotgun (WGS) entry which is preliminary data.</text>
</comment>
<sequence length="211" mass="23611">MRYSTTLLNRSGPPKSTRLYLSEPVPVSISRDEESNKISVTPCAATISLDELCDSGVTKVLQCFKASSVHPDRLIYCLTGILFSCSSPDPFGGPKSNPGYWVYEGTTAADLINFIINSAYKTYLGWKGRFGLDAVVLNANRVLDLHNEAGINKKLADELVLRGMNRSNHREFRRATMIPQNLRFFGVSDEAEDLNAVYFTMQDIRSRFKLD</sequence>
<dbReference type="Proteomes" id="UP001211907">
    <property type="component" value="Unassembled WGS sequence"/>
</dbReference>